<keyword evidence="3" id="KW-1185">Reference proteome</keyword>
<comment type="caution">
    <text evidence="2">The sequence shown here is derived from an EMBL/GenBank/DDBJ whole genome shotgun (WGS) entry which is preliminary data.</text>
</comment>
<evidence type="ECO:0000256" key="1">
    <source>
        <dbReference type="SAM" id="SignalP"/>
    </source>
</evidence>
<feature type="signal peptide" evidence="1">
    <location>
        <begin position="1"/>
        <end position="18"/>
    </location>
</feature>
<dbReference type="Proteomes" id="UP000654075">
    <property type="component" value="Unassembled WGS sequence"/>
</dbReference>
<evidence type="ECO:0000313" key="2">
    <source>
        <dbReference type="EMBL" id="CAE8586852.1"/>
    </source>
</evidence>
<sequence length="132" mass="14318">MWVAVMLQLSRSYFSCCAAGSDEPAEVDNWLSAALVPAIRTSTLLNFAGARSEPSGCCHPCRAADRFSCIQPAAKILLVLNISVPSCRLRRTVNANSGPHWHRLDAADTTRPGPVPTYVLHCPEAAVILMRQ</sequence>
<reference evidence="2" key="1">
    <citation type="submission" date="2021-02" db="EMBL/GenBank/DDBJ databases">
        <authorList>
            <person name="Dougan E. K."/>
            <person name="Rhodes N."/>
            <person name="Thang M."/>
            <person name="Chan C."/>
        </authorList>
    </citation>
    <scope>NUCLEOTIDE SEQUENCE</scope>
</reference>
<evidence type="ECO:0000313" key="3">
    <source>
        <dbReference type="Proteomes" id="UP000654075"/>
    </source>
</evidence>
<keyword evidence="1" id="KW-0732">Signal</keyword>
<dbReference type="AlphaFoldDB" id="A0A813DGN4"/>
<organism evidence="2 3">
    <name type="scientific">Polarella glacialis</name>
    <name type="common">Dinoflagellate</name>
    <dbReference type="NCBI Taxonomy" id="89957"/>
    <lineage>
        <taxon>Eukaryota</taxon>
        <taxon>Sar</taxon>
        <taxon>Alveolata</taxon>
        <taxon>Dinophyceae</taxon>
        <taxon>Suessiales</taxon>
        <taxon>Suessiaceae</taxon>
        <taxon>Polarella</taxon>
    </lineage>
</organism>
<name>A0A813DGN4_POLGL</name>
<dbReference type="EMBL" id="CAJNNV010002246">
    <property type="protein sequence ID" value="CAE8586852.1"/>
    <property type="molecule type" value="Genomic_DNA"/>
</dbReference>
<evidence type="ECO:0008006" key="4">
    <source>
        <dbReference type="Google" id="ProtNLM"/>
    </source>
</evidence>
<protein>
    <recommendedName>
        <fullName evidence="4">Secreted protein</fullName>
    </recommendedName>
</protein>
<proteinExistence type="predicted"/>
<accession>A0A813DGN4</accession>
<gene>
    <name evidence="2" type="ORF">PGLA1383_LOCUS5698</name>
</gene>
<feature type="chain" id="PRO_5032726398" description="Secreted protein" evidence="1">
    <location>
        <begin position="19"/>
        <end position="132"/>
    </location>
</feature>